<comment type="caution">
    <text evidence="2">The sequence shown here is derived from an EMBL/GenBank/DDBJ whole genome shotgun (WGS) entry which is preliminary data.</text>
</comment>
<feature type="region of interest" description="Disordered" evidence="1">
    <location>
        <begin position="1"/>
        <end position="25"/>
    </location>
</feature>
<reference evidence="2 3" key="1">
    <citation type="submission" date="2018-02" db="EMBL/GenBank/DDBJ databases">
        <title>Genome sequence of the basidiomycete white-rot fungus Phlebia centrifuga.</title>
        <authorList>
            <person name="Granchi Z."/>
            <person name="Peng M."/>
            <person name="de Vries R.P."/>
            <person name="Hilden K."/>
            <person name="Makela M.R."/>
            <person name="Grigoriev I."/>
            <person name="Riley R."/>
        </authorList>
    </citation>
    <scope>NUCLEOTIDE SEQUENCE [LARGE SCALE GENOMIC DNA]</scope>
    <source>
        <strain evidence="2 3">FBCC195</strain>
    </source>
</reference>
<protein>
    <submittedName>
        <fullName evidence="2">Uncharacterized protein</fullName>
    </submittedName>
</protein>
<evidence type="ECO:0000313" key="3">
    <source>
        <dbReference type="Proteomes" id="UP000186601"/>
    </source>
</evidence>
<dbReference type="AlphaFoldDB" id="A0A2R6PNI6"/>
<evidence type="ECO:0000313" key="2">
    <source>
        <dbReference type="EMBL" id="PSR94140.1"/>
    </source>
</evidence>
<sequence length="106" mass="11806">MVVHHSCAQSYESNSSNDSLPDEELQPFLSDDIEGAIKLEDGGRVTNHSRVTPLPKAQLATLCAVRLVDPIMFTQIFPYVNEMMDHLHLTEDRSKTGLYSGMVVSE</sequence>
<dbReference type="OrthoDB" id="419616at2759"/>
<proteinExistence type="predicted"/>
<evidence type="ECO:0000256" key="1">
    <source>
        <dbReference type="SAM" id="MobiDB-lite"/>
    </source>
</evidence>
<accession>A0A2R6PNI6</accession>
<organism evidence="2 3">
    <name type="scientific">Hermanssonia centrifuga</name>
    <dbReference type="NCBI Taxonomy" id="98765"/>
    <lineage>
        <taxon>Eukaryota</taxon>
        <taxon>Fungi</taxon>
        <taxon>Dikarya</taxon>
        <taxon>Basidiomycota</taxon>
        <taxon>Agaricomycotina</taxon>
        <taxon>Agaricomycetes</taxon>
        <taxon>Polyporales</taxon>
        <taxon>Meruliaceae</taxon>
        <taxon>Hermanssonia</taxon>
    </lineage>
</organism>
<dbReference type="Proteomes" id="UP000186601">
    <property type="component" value="Unassembled WGS sequence"/>
</dbReference>
<dbReference type="EMBL" id="MLYV02000463">
    <property type="protein sequence ID" value="PSR94140.1"/>
    <property type="molecule type" value="Genomic_DNA"/>
</dbReference>
<keyword evidence="3" id="KW-1185">Reference proteome</keyword>
<name>A0A2R6PNI6_9APHY</name>
<feature type="compositionally biased region" description="Polar residues" evidence="1">
    <location>
        <begin position="7"/>
        <end position="19"/>
    </location>
</feature>
<gene>
    <name evidence="2" type="ORF">PHLCEN_2v4568</name>
</gene>